<dbReference type="STRING" id="1089455.MOPEL_132_00020"/>
<accession>H5UV77</accession>
<dbReference type="AlphaFoldDB" id="H5UV77"/>
<organism evidence="2 3">
    <name type="scientific">Mobilicoccus pelagius NBRC 104925</name>
    <dbReference type="NCBI Taxonomy" id="1089455"/>
    <lineage>
        <taxon>Bacteria</taxon>
        <taxon>Bacillati</taxon>
        <taxon>Actinomycetota</taxon>
        <taxon>Actinomycetes</taxon>
        <taxon>Micrococcales</taxon>
        <taxon>Dermatophilaceae</taxon>
        <taxon>Mobilicoccus</taxon>
    </lineage>
</organism>
<keyword evidence="3" id="KW-1185">Reference proteome</keyword>
<dbReference type="Pfam" id="PF01522">
    <property type="entry name" value="Polysacc_deac_1"/>
    <property type="match status" value="1"/>
</dbReference>
<evidence type="ECO:0000313" key="2">
    <source>
        <dbReference type="EMBL" id="GAB49635.1"/>
    </source>
</evidence>
<dbReference type="Proteomes" id="UP000004367">
    <property type="component" value="Unassembled WGS sequence"/>
</dbReference>
<dbReference type="eggNOG" id="COG0726">
    <property type="taxonomic scope" value="Bacteria"/>
</dbReference>
<dbReference type="RefSeq" id="WP_009483478.1">
    <property type="nucleotide sequence ID" value="NZ_BAFE01000091.1"/>
</dbReference>
<dbReference type="PROSITE" id="PS51677">
    <property type="entry name" value="NODB"/>
    <property type="match status" value="1"/>
</dbReference>
<proteinExistence type="predicted"/>
<comment type="caution">
    <text evidence="2">The sequence shown here is derived from an EMBL/GenBank/DDBJ whole genome shotgun (WGS) entry which is preliminary data.</text>
</comment>
<dbReference type="PANTHER" id="PTHR10587">
    <property type="entry name" value="GLYCOSYL TRANSFERASE-RELATED"/>
    <property type="match status" value="1"/>
</dbReference>
<dbReference type="SUPFAM" id="SSF88713">
    <property type="entry name" value="Glycoside hydrolase/deacetylase"/>
    <property type="match status" value="1"/>
</dbReference>
<reference evidence="2 3" key="1">
    <citation type="submission" date="2012-02" db="EMBL/GenBank/DDBJ databases">
        <title>Whole genome shotgun sequence of Mobilicoccus pelagius NBRC 104925.</title>
        <authorList>
            <person name="Yoshida Y."/>
            <person name="Hosoyama A."/>
            <person name="Tsuchikane K."/>
            <person name="Katsumata H."/>
            <person name="Yamazaki S."/>
            <person name="Fujita N."/>
        </authorList>
    </citation>
    <scope>NUCLEOTIDE SEQUENCE [LARGE SCALE GENOMIC DNA]</scope>
    <source>
        <strain evidence="2 3">NBRC 104925</strain>
    </source>
</reference>
<keyword evidence="2" id="KW-0378">Hydrolase</keyword>
<name>H5UV77_9MICO</name>
<dbReference type="Gene3D" id="3.20.20.370">
    <property type="entry name" value="Glycoside hydrolase/deacetylase"/>
    <property type="match status" value="1"/>
</dbReference>
<feature type="domain" description="NodB homology" evidence="1">
    <location>
        <begin position="33"/>
        <end position="225"/>
    </location>
</feature>
<dbReference type="OrthoDB" id="9763050at2"/>
<dbReference type="PANTHER" id="PTHR10587:SF137">
    <property type="entry name" value="4-DEOXY-4-FORMAMIDO-L-ARABINOSE-PHOSPHOUNDECAPRENOL DEFORMYLASE ARND-RELATED"/>
    <property type="match status" value="1"/>
</dbReference>
<dbReference type="InterPro" id="IPR050248">
    <property type="entry name" value="Polysacc_deacetylase_ArnD"/>
</dbReference>
<dbReference type="GO" id="GO:0005975">
    <property type="term" value="P:carbohydrate metabolic process"/>
    <property type="evidence" value="ECO:0007669"/>
    <property type="project" value="InterPro"/>
</dbReference>
<dbReference type="EMBL" id="BAFE01000091">
    <property type="protein sequence ID" value="GAB49635.1"/>
    <property type="molecule type" value="Genomic_DNA"/>
</dbReference>
<protein>
    <submittedName>
        <fullName evidence="2">Putative hydrolase</fullName>
    </submittedName>
</protein>
<gene>
    <name evidence="2" type="ORF">MOPEL_132_00020</name>
</gene>
<sequence>MQLVHDLKLAAMRVLEKAPDSIGSVSSVNTTERIIVPTFDDGPTPTRTEAVLRALADHDATGTFFVLLTSVRANPGLLQEVVAAGHEIGLHGMDHRHLPTLSRDEAGDVIRRGKAELEDALGMPVQWFRPPHGDQSVETWRLIREAGMTSVIWSGTSHDWNPDATQDQRVEKATANLDPGTILLFHDGHAGPADLGDPVPEPALDRYELLDRVLRIAEARGLRAVSLSRALENGTPVMRPHFNLHPRHLASAVRRG</sequence>
<evidence type="ECO:0000259" key="1">
    <source>
        <dbReference type="PROSITE" id="PS51677"/>
    </source>
</evidence>
<dbReference type="InterPro" id="IPR002509">
    <property type="entry name" value="NODB_dom"/>
</dbReference>
<dbReference type="InterPro" id="IPR011330">
    <property type="entry name" value="Glyco_hydro/deAcase_b/a-brl"/>
</dbReference>
<evidence type="ECO:0000313" key="3">
    <source>
        <dbReference type="Proteomes" id="UP000004367"/>
    </source>
</evidence>
<dbReference type="GO" id="GO:0016810">
    <property type="term" value="F:hydrolase activity, acting on carbon-nitrogen (but not peptide) bonds"/>
    <property type="evidence" value="ECO:0007669"/>
    <property type="project" value="InterPro"/>
</dbReference>